<dbReference type="CDD" id="cd04882">
    <property type="entry name" value="ACT_Bt0572_2"/>
    <property type="match status" value="1"/>
</dbReference>
<name>A0A8J8SD50_9FIRM</name>
<sequence>MIIKQLSVFLENKSGRLSDVTKALGENDITISALSVADTSEYGILRLIVGSPEKAHELLKELGFSVSLTDVICLIIPHKPGALHKAVKVLATNGVSIEYMYAYAMNGDASVIMKVSEVNKAIKALTENDVELARASEICN</sequence>
<dbReference type="Proteomes" id="UP000677305">
    <property type="component" value="Chromosome"/>
</dbReference>
<dbReference type="CDD" id="cd04908">
    <property type="entry name" value="ACT_Bt0572_1"/>
    <property type="match status" value="1"/>
</dbReference>
<dbReference type="InterPro" id="IPR045865">
    <property type="entry name" value="ACT-like_dom_sf"/>
</dbReference>
<accession>A0A8J8SD50</accession>
<gene>
    <name evidence="2" type="ORF">HYG85_14740</name>
</gene>
<dbReference type="PANTHER" id="PTHR40099">
    <property type="entry name" value="ACETOLACTATE SYNTHASE, SMALL SUBUNIT"/>
    <property type="match status" value="1"/>
</dbReference>
<dbReference type="InterPro" id="IPR002912">
    <property type="entry name" value="ACT_dom"/>
</dbReference>
<dbReference type="Gene3D" id="3.30.2130.10">
    <property type="entry name" value="VC0802-like"/>
    <property type="match status" value="1"/>
</dbReference>
<dbReference type="KEGG" id="vgu:HYG85_14740"/>
<dbReference type="RefSeq" id="WP_113673619.1">
    <property type="nucleotide sequence ID" value="NZ_CAJXUH010000003.1"/>
</dbReference>
<organism evidence="2 3">
    <name type="scientific">Vallitalea guaymasensis</name>
    <dbReference type="NCBI Taxonomy" id="1185412"/>
    <lineage>
        <taxon>Bacteria</taxon>
        <taxon>Bacillati</taxon>
        <taxon>Bacillota</taxon>
        <taxon>Clostridia</taxon>
        <taxon>Lachnospirales</taxon>
        <taxon>Vallitaleaceae</taxon>
        <taxon>Vallitalea</taxon>
    </lineage>
</organism>
<dbReference type="EMBL" id="CP058561">
    <property type="protein sequence ID" value="QUH30101.1"/>
    <property type="molecule type" value="Genomic_DNA"/>
</dbReference>
<dbReference type="PROSITE" id="PS51671">
    <property type="entry name" value="ACT"/>
    <property type="match status" value="1"/>
</dbReference>
<dbReference type="OrthoDB" id="9790662at2"/>
<dbReference type="InterPro" id="IPR045739">
    <property type="entry name" value="ACT_dom_pair"/>
</dbReference>
<proteinExistence type="predicted"/>
<protein>
    <submittedName>
        <fullName evidence="2">ACT domain-containing protein</fullName>
    </submittedName>
</protein>
<dbReference type="Pfam" id="PF19571">
    <property type="entry name" value="ACT_8"/>
    <property type="match status" value="1"/>
</dbReference>
<dbReference type="SUPFAM" id="SSF55021">
    <property type="entry name" value="ACT-like"/>
    <property type="match status" value="2"/>
</dbReference>
<dbReference type="AlphaFoldDB" id="A0A8J8SD50"/>
<evidence type="ECO:0000313" key="3">
    <source>
        <dbReference type="Proteomes" id="UP000677305"/>
    </source>
</evidence>
<reference evidence="2 3" key="1">
    <citation type="submission" date="2020-07" db="EMBL/GenBank/DDBJ databases">
        <title>Vallitalea guaymasensis genome.</title>
        <authorList>
            <person name="Postec A."/>
        </authorList>
    </citation>
    <scope>NUCLEOTIDE SEQUENCE [LARGE SCALE GENOMIC DNA]</scope>
    <source>
        <strain evidence="2 3">Ra1766G1</strain>
    </source>
</reference>
<evidence type="ECO:0000259" key="1">
    <source>
        <dbReference type="PROSITE" id="PS51671"/>
    </source>
</evidence>
<feature type="domain" description="ACT" evidence="1">
    <location>
        <begin position="71"/>
        <end position="140"/>
    </location>
</feature>
<keyword evidence="3" id="KW-1185">Reference proteome</keyword>
<evidence type="ECO:0000313" key="2">
    <source>
        <dbReference type="EMBL" id="QUH30101.1"/>
    </source>
</evidence>
<dbReference type="PANTHER" id="PTHR40099:SF1">
    <property type="entry name" value="ACETOLACTATE SYNTHASE, SMALL SUBUNIT"/>
    <property type="match status" value="1"/>
</dbReference>